<evidence type="ECO:0000256" key="2">
    <source>
        <dbReference type="ARBA" id="ARBA00022980"/>
    </source>
</evidence>
<gene>
    <name evidence="6" type="ORF">B2K_18110</name>
</gene>
<evidence type="ECO:0000313" key="7">
    <source>
        <dbReference type="Proteomes" id="UP000007392"/>
    </source>
</evidence>
<dbReference type="GO" id="GO:0005737">
    <property type="term" value="C:cytoplasm"/>
    <property type="evidence" value="ECO:0007669"/>
    <property type="project" value="UniProtKB-ARBA"/>
</dbReference>
<dbReference type="GO" id="GO:1990904">
    <property type="term" value="C:ribonucleoprotein complex"/>
    <property type="evidence" value="ECO:0007669"/>
    <property type="project" value="UniProtKB-KW"/>
</dbReference>
<dbReference type="InterPro" id="IPR011332">
    <property type="entry name" value="Ribosomal_zn-bd"/>
</dbReference>
<evidence type="ECO:0000256" key="4">
    <source>
        <dbReference type="ARBA" id="ARBA00035176"/>
    </source>
</evidence>
<feature type="region of interest" description="Disordered" evidence="5">
    <location>
        <begin position="1"/>
        <end position="61"/>
    </location>
</feature>
<dbReference type="InterPro" id="IPR001705">
    <property type="entry name" value="Ribosomal_bL33"/>
</dbReference>
<dbReference type="KEGG" id="pmw:B2K_18110"/>
<evidence type="ECO:0000256" key="3">
    <source>
        <dbReference type="ARBA" id="ARBA00023274"/>
    </source>
</evidence>
<dbReference type="AlphaFoldDB" id="I0BJR5"/>
<keyword evidence="2" id="KW-0689">Ribosomal protein</keyword>
<dbReference type="GO" id="GO:0003735">
    <property type="term" value="F:structural constituent of ribosome"/>
    <property type="evidence" value="ECO:0007669"/>
    <property type="project" value="InterPro"/>
</dbReference>
<dbReference type="Pfam" id="PF00471">
    <property type="entry name" value="Ribosomal_L33"/>
    <property type="match status" value="1"/>
</dbReference>
<name>I0BJR5_9BACL</name>
<organism evidence="6 7">
    <name type="scientific">Paenibacillus mucilaginosus K02</name>
    <dbReference type="NCBI Taxonomy" id="997761"/>
    <lineage>
        <taxon>Bacteria</taxon>
        <taxon>Bacillati</taxon>
        <taxon>Bacillota</taxon>
        <taxon>Bacilli</taxon>
        <taxon>Bacillales</taxon>
        <taxon>Paenibacillaceae</taxon>
        <taxon>Paenibacillus</taxon>
    </lineage>
</organism>
<dbReference type="SUPFAM" id="SSF57829">
    <property type="entry name" value="Zn-binding ribosomal proteins"/>
    <property type="match status" value="1"/>
</dbReference>
<comment type="similarity">
    <text evidence="1">Belongs to the bacterial ribosomal protein bL33 family.</text>
</comment>
<dbReference type="GO" id="GO:0006412">
    <property type="term" value="P:translation"/>
    <property type="evidence" value="ECO:0007669"/>
    <property type="project" value="InterPro"/>
</dbReference>
<evidence type="ECO:0000313" key="6">
    <source>
        <dbReference type="EMBL" id="AFH62612.2"/>
    </source>
</evidence>
<dbReference type="Proteomes" id="UP000007392">
    <property type="component" value="Chromosome"/>
</dbReference>
<dbReference type="HOGENOM" id="CLU_2317579_0_0_9"/>
<dbReference type="InterPro" id="IPR038584">
    <property type="entry name" value="Ribosomal_bL33_sf"/>
</dbReference>
<accession>I0BJR5</accession>
<dbReference type="Gene3D" id="2.20.28.120">
    <property type="entry name" value="Ribosomal protein L33"/>
    <property type="match status" value="1"/>
</dbReference>
<evidence type="ECO:0000256" key="5">
    <source>
        <dbReference type="SAM" id="MobiDB-lite"/>
    </source>
</evidence>
<protein>
    <recommendedName>
        <fullName evidence="4">Large ribosomal subunit protein bL33</fullName>
    </recommendedName>
</protein>
<dbReference type="OrthoDB" id="21586at2"/>
<dbReference type="GO" id="GO:0005840">
    <property type="term" value="C:ribosome"/>
    <property type="evidence" value="ECO:0007669"/>
    <property type="project" value="UniProtKB-KW"/>
</dbReference>
<proteinExistence type="inferred from homology"/>
<reference evidence="6 7" key="1">
    <citation type="submission" date="2013-06" db="EMBL/GenBank/DDBJ databases">
        <title>Complete genome sequence of Paenibacillus mucilaginosus K02.</title>
        <authorList>
            <person name="Xiao B."/>
            <person name="Sun L."/>
            <person name="Xiao L."/>
            <person name="Lian B."/>
        </authorList>
    </citation>
    <scope>NUCLEOTIDE SEQUENCE [LARGE SCALE GENOMIC DNA]</scope>
    <source>
        <strain evidence="6 7">K02</strain>
    </source>
</reference>
<sequence length="99" mass="10605">MEEDQGSNRLKGQMAFRSEKPAAPQGEELFHLLAGQGMPLGHGEREGCTLPNEGEAAGPSSLPGGCSCAGPVAVLPPGRLEIKKYCPRLKRITLHRKTR</sequence>
<keyword evidence="3" id="KW-0687">Ribonucleoprotein</keyword>
<evidence type="ECO:0000256" key="1">
    <source>
        <dbReference type="ARBA" id="ARBA00007596"/>
    </source>
</evidence>
<dbReference type="EMBL" id="CP003422">
    <property type="protein sequence ID" value="AFH62612.2"/>
    <property type="molecule type" value="Genomic_DNA"/>
</dbReference>